<dbReference type="PANTHER" id="PTHR12385:SF14">
    <property type="entry name" value="CHOLINE TRANSPORTER-LIKE 2"/>
    <property type="match status" value="1"/>
</dbReference>
<reference evidence="8 9" key="1">
    <citation type="submission" date="2017-08" db="EMBL/GenBank/DDBJ databases">
        <title>Acidophilic green algal genome provides insights into adaptation to an acidic environment.</title>
        <authorList>
            <person name="Hirooka S."/>
            <person name="Hirose Y."/>
            <person name="Kanesaki Y."/>
            <person name="Higuchi S."/>
            <person name="Fujiwara T."/>
            <person name="Onuma R."/>
            <person name="Era A."/>
            <person name="Ohbayashi R."/>
            <person name="Uzuka A."/>
            <person name="Nozaki H."/>
            <person name="Yoshikawa H."/>
            <person name="Miyagishima S.Y."/>
        </authorList>
    </citation>
    <scope>NUCLEOTIDE SEQUENCE [LARGE SCALE GENOMIC DNA]</scope>
    <source>
        <strain evidence="8 9">NIES-2499</strain>
    </source>
</reference>
<evidence type="ECO:0000256" key="6">
    <source>
        <dbReference type="ARBA" id="ARBA00023180"/>
    </source>
</evidence>
<feature type="transmembrane region" description="Helical" evidence="7">
    <location>
        <begin position="25"/>
        <end position="46"/>
    </location>
</feature>
<comment type="subcellular location">
    <subcellularLocation>
        <location evidence="1">Membrane</location>
        <topology evidence="1">Multi-pass membrane protein</topology>
    </subcellularLocation>
</comment>
<feature type="transmembrane region" description="Helical" evidence="7">
    <location>
        <begin position="567"/>
        <end position="591"/>
    </location>
</feature>
<evidence type="ECO:0000256" key="1">
    <source>
        <dbReference type="ARBA" id="ARBA00004141"/>
    </source>
</evidence>
<evidence type="ECO:0008006" key="10">
    <source>
        <dbReference type="Google" id="ProtNLM"/>
    </source>
</evidence>
<dbReference type="Proteomes" id="UP000232323">
    <property type="component" value="Unassembled WGS sequence"/>
</dbReference>
<keyword evidence="4 7" id="KW-1133">Transmembrane helix</keyword>
<evidence type="ECO:0000313" key="8">
    <source>
        <dbReference type="EMBL" id="GAX82666.1"/>
    </source>
</evidence>
<feature type="transmembrane region" description="Helical" evidence="7">
    <location>
        <begin position="368"/>
        <end position="388"/>
    </location>
</feature>
<comment type="caution">
    <text evidence="8">The sequence shown here is derived from an EMBL/GenBank/DDBJ whole genome shotgun (WGS) entry which is preliminary data.</text>
</comment>
<organism evidence="8 9">
    <name type="scientific">Chlamydomonas eustigma</name>
    <dbReference type="NCBI Taxonomy" id="1157962"/>
    <lineage>
        <taxon>Eukaryota</taxon>
        <taxon>Viridiplantae</taxon>
        <taxon>Chlorophyta</taxon>
        <taxon>core chlorophytes</taxon>
        <taxon>Chlorophyceae</taxon>
        <taxon>CS clade</taxon>
        <taxon>Chlamydomonadales</taxon>
        <taxon>Chlamydomonadaceae</taxon>
        <taxon>Chlamydomonas</taxon>
    </lineage>
</organism>
<feature type="transmembrane region" description="Helical" evidence="7">
    <location>
        <begin position="712"/>
        <end position="733"/>
    </location>
</feature>
<dbReference type="GO" id="GO:0022857">
    <property type="term" value="F:transmembrane transporter activity"/>
    <property type="evidence" value="ECO:0007669"/>
    <property type="project" value="InterPro"/>
</dbReference>
<feature type="transmembrane region" description="Helical" evidence="7">
    <location>
        <begin position="671"/>
        <end position="692"/>
    </location>
</feature>
<evidence type="ECO:0000256" key="4">
    <source>
        <dbReference type="ARBA" id="ARBA00022989"/>
    </source>
</evidence>
<feature type="transmembrane region" description="Helical" evidence="7">
    <location>
        <begin position="528"/>
        <end position="547"/>
    </location>
</feature>
<dbReference type="PANTHER" id="PTHR12385">
    <property type="entry name" value="CHOLINE TRANSPORTER-LIKE (SLC FAMILY 44)"/>
    <property type="match status" value="1"/>
</dbReference>
<evidence type="ECO:0000313" key="9">
    <source>
        <dbReference type="Proteomes" id="UP000232323"/>
    </source>
</evidence>
<protein>
    <recommendedName>
        <fullName evidence="10">Choline transporter-like protein</fullName>
    </recommendedName>
</protein>
<name>A0A250XI36_9CHLO</name>
<dbReference type="Pfam" id="PF04515">
    <property type="entry name" value="Choline_transpo"/>
    <property type="match status" value="1"/>
</dbReference>
<evidence type="ECO:0000256" key="3">
    <source>
        <dbReference type="ARBA" id="ARBA00022692"/>
    </source>
</evidence>
<keyword evidence="5 7" id="KW-0472">Membrane</keyword>
<dbReference type="InterPro" id="IPR007603">
    <property type="entry name" value="Choline_transptr-like"/>
</dbReference>
<evidence type="ECO:0000256" key="2">
    <source>
        <dbReference type="ARBA" id="ARBA00007168"/>
    </source>
</evidence>
<keyword evidence="3 7" id="KW-0812">Transmembrane</keyword>
<proteinExistence type="inferred from homology"/>
<sequence>MGCCGEDPLEETKEGVVVHRKCRDVLCLLLFIAFWAGMFLVCGIAYQQGDINRLVYGVDSYGFTCGQKTTFMGQTFDLSSRPNLYYLNPLELLSVINIPFAKTVCVDTCPSASTCGISSFPCTDAKAFRCPYYAFTQSPNLTGLLPGVDAASASYYSNLTSISSLQDSASTAFVNELIALNLPWVNSWLKSYHINNSGSVTGLYYQLTSQFPGEGPCNAVWVPTASYFNRCFPQFTSNFTSEVVSVTDKVASVVSPSVKNAFTDEWNSVDQIFSRYVGDISKGIVIIVAAGLGCSLVLCLVWLVVLRYFAGVMCWLTILLVNVLLCGITLYCFSLAGLLGNNAFAKDVSNVFSGVGDPTAVNRSTFKYIAIAAAVVAGVVLLITLLMIRRIKIAIACIKVASQAVGAMPSIMFYPIIPFALLVGLVLYWISVTALLYTAGSLTATCRTPSSHQSFGLSSLNNFSVSSAFSSSYNSTSGTVNCYTNLTGDALQLACSLDANCYLSYTWDNNLRYAFIYHFFGLLWTNQFIVGLSCVTISGAIGSYYWAGGDTSNMSALPVIVAMKNTFIYHLGSIAFGSLIIAIIQFIRYLLEYLDKKTKTLQDANAIAAWLMCCVKCCAWCLEKIVAYINHNAYIIIGLKGTSYCSAAMRAIELIITNALRLATVGILSDLLLFLGKLAVAAACGLAAFGLAELNYYTNATDYPNTYLSSPVLPVALSILVGYVVAQIFFSTYEMAIDTIMLAFCEDCELHDGNPKWAPPLLMEAMGLDGEMHHYEGTNQGSPHAAVSVVHVLPKSKNTIAPVV</sequence>
<comment type="similarity">
    <text evidence="2">Belongs to the CTL (choline transporter-like) family.</text>
</comment>
<dbReference type="EMBL" id="BEGY01000084">
    <property type="protein sequence ID" value="GAX82666.1"/>
    <property type="molecule type" value="Genomic_DNA"/>
</dbReference>
<dbReference type="OrthoDB" id="420519at2759"/>
<keyword evidence="6" id="KW-0325">Glycoprotein</keyword>
<accession>A0A250XI36</accession>
<feature type="transmembrane region" description="Helical" evidence="7">
    <location>
        <begin position="312"/>
        <end position="339"/>
    </location>
</feature>
<evidence type="ECO:0000256" key="7">
    <source>
        <dbReference type="SAM" id="Phobius"/>
    </source>
</evidence>
<gene>
    <name evidence="8" type="ORF">CEUSTIGMA_g10092.t1</name>
</gene>
<evidence type="ECO:0000256" key="5">
    <source>
        <dbReference type="ARBA" id="ARBA00023136"/>
    </source>
</evidence>
<keyword evidence="9" id="KW-1185">Reference proteome</keyword>
<dbReference type="GO" id="GO:0016020">
    <property type="term" value="C:membrane"/>
    <property type="evidence" value="ECO:0007669"/>
    <property type="project" value="UniProtKB-SubCell"/>
</dbReference>
<dbReference type="AlphaFoldDB" id="A0A250XI36"/>
<feature type="transmembrane region" description="Helical" evidence="7">
    <location>
        <begin position="283"/>
        <end position="305"/>
    </location>
</feature>